<proteinExistence type="predicted"/>
<keyword evidence="1" id="KW-0472">Membrane</keyword>
<evidence type="ECO:0000313" key="3">
    <source>
        <dbReference type="Proteomes" id="UP000419144"/>
    </source>
</evidence>
<organism evidence="2 3">
    <name type="scientific">Leishmania tarentolae</name>
    <name type="common">Sauroleishmania tarentolae</name>
    <dbReference type="NCBI Taxonomy" id="5689"/>
    <lineage>
        <taxon>Eukaryota</taxon>
        <taxon>Discoba</taxon>
        <taxon>Euglenozoa</taxon>
        <taxon>Kinetoplastea</taxon>
        <taxon>Metakinetoplastina</taxon>
        <taxon>Trypanosomatida</taxon>
        <taxon>Trypanosomatidae</taxon>
        <taxon>Leishmaniinae</taxon>
        <taxon>Leishmania</taxon>
        <taxon>lizard Leishmania</taxon>
    </lineage>
</organism>
<sequence>MLRSFRLLLAKASTPPRRSTVHAMSSYKKGKDRFDLFHALQKDRQRIQHNRTLPWRERLDQLRVYPWKFFIAFMMFWSWLGTYAVPYLKNMKAGELPSIGEGRCIPAEVRAKATPTPQFAHLKERGV</sequence>
<protein>
    <recommendedName>
        <fullName evidence="4">Transmembrane protein</fullName>
    </recommendedName>
</protein>
<evidence type="ECO:0000313" key="2">
    <source>
        <dbReference type="EMBL" id="GET91000.1"/>
    </source>
</evidence>
<dbReference type="Proteomes" id="UP000419144">
    <property type="component" value="Unassembled WGS sequence"/>
</dbReference>
<dbReference type="EMBL" id="BLBS01000044">
    <property type="protein sequence ID" value="GET91000.1"/>
    <property type="molecule type" value="Genomic_DNA"/>
</dbReference>
<reference evidence="2" key="1">
    <citation type="submission" date="2019-11" db="EMBL/GenBank/DDBJ databases">
        <title>Leishmania tarentolae CDS.</title>
        <authorList>
            <person name="Goto Y."/>
            <person name="Yamagishi J."/>
        </authorList>
    </citation>
    <scope>NUCLEOTIDE SEQUENCE [LARGE SCALE GENOMIC DNA]</scope>
    <source>
        <strain evidence="2">Parrot Tar II</strain>
    </source>
</reference>
<dbReference type="OrthoDB" id="277508at2759"/>
<evidence type="ECO:0000256" key="1">
    <source>
        <dbReference type="SAM" id="Phobius"/>
    </source>
</evidence>
<keyword evidence="3" id="KW-1185">Reference proteome</keyword>
<evidence type="ECO:0008006" key="4">
    <source>
        <dbReference type="Google" id="ProtNLM"/>
    </source>
</evidence>
<keyword evidence="1" id="KW-0812">Transmembrane</keyword>
<feature type="transmembrane region" description="Helical" evidence="1">
    <location>
        <begin position="69"/>
        <end position="88"/>
    </location>
</feature>
<gene>
    <name evidence="2" type="ORF">LtaPh_3101300</name>
</gene>
<accession>A0A640KMP9</accession>
<comment type="caution">
    <text evidence="2">The sequence shown here is derived from an EMBL/GenBank/DDBJ whole genome shotgun (WGS) entry which is preliminary data.</text>
</comment>
<keyword evidence="1" id="KW-1133">Transmembrane helix</keyword>
<dbReference type="VEuPathDB" id="TriTrypDB:LtaPh_3101300"/>
<name>A0A640KMP9_LEITA</name>
<dbReference type="AlphaFoldDB" id="A0A640KMP9"/>